<dbReference type="Proteomes" id="UP001548189">
    <property type="component" value="Unassembled WGS sequence"/>
</dbReference>
<sequence>MEKINRHALVMFSAEQMFRLVDDIASYPEFVPYCQQAEIISRTENEVTARLEIAKRGIAKSFSTKNTLVPFRSIQMQLIDGPFESFSGHWQFNPLTEEACKIALSLEFEFSNKLASMAFAAIFNQLTHSMVNAFTERAVQVYGKN</sequence>
<protein>
    <submittedName>
        <fullName evidence="4">Type II toxin-antitoxin system RatA family toxin</fullName>
    </submittedName>
</protein>
<dbReference type="PANTHER" id="PTHR12901">
    <property type="entry name" value="SPERM PROTEIN HOMOLOG"/>
    <property type="match status" value="1"/>
</dbReference>
<evidence type="ECO:0000313" key="4">
    <source>
        <dbReference type="EMBL" id="MET1256604.1"/>
    </source>
</evidence>
<evidence type="ECO:0000256" key="2">
    <source>
        <dbReference type="ARBA" id="ARBA00022649"/>
    </source>
</evidence>
<gene>
    <name evidence="4" type="ORF">ABVT43_15800</name>
</gene>
<dbReference type="InterPro" id="IPR023393">
    <property type="entry name" value="START-like_dom_sf"/>
</dbReference>
<dbReference type="Gene3D" id="3.30.530.20">
    <property type="match status" value="1"/>
</dbReference>
<keyword evidence="2" id="KW-1277">Toxin-antitoxin system</keyword>
<reference evidence="4 5" key="1">
    <citation type="submission" date="2024-06" db="EMBL/GenBank/DDBJ databases">
        <authorList>
            <person name="Li F."/>
        </authorList>
    </citation>
    <scope>NUCLEOTIDE SEQUENCE [LARGE SCALE GENOMIC DNA]</scope>
    <source>
        <strain evidence="4 5">GXAS 311</strain>
    </source>
</reference>
<comment type="similarity">
    <text evidence="1">Belongs to the ribosome association toxin RatA family.</text>
</comment>
<dbReference type="CDD" id="cd07813">
    <property type="entry name" value="COQ10p_like"/>
    <property type="match status" value="1"/>
</dbReference>
<accession>A0ABV2BXE1</accession>
<dbReference type="RefSeq" id="WP_353897188.1">
    <property type="nucleotide sequence ID" value="NZ_JBEVCJ010000024.1"/>
</dbReference>
<dbReference type="InterPro" id="IPR044996">
    <property type="entry name" value="COQ10-like"/>
</dbReference>
<comment type="caution">
    <text evidence="4">The sequence shown here is derived from an EMBL/GenBank/DDBJ whole genome shotgun (WGS) entry which is preliminary data.</text>
</comment>
<keyword evidence="5" id="KW-1185">Reference proteome</keyword>
<name>A0ABV2BXE1_9GAMM</name>
<dbReference type="InterPro" id="IPR005031">
    <property type="entry name" value="COQ10_START"/>
</dbReference>
<dbReference type="PANTHER" id="PTHR12901:SF10">
    <property type="entry name" value="COENZYME Q-BINDING PROTEIN COQ10, MITOCHONDRIAL"/>
    <property type="match status" value="1"/>
</dbReference>
<proteinExistence type="inferred from homology"/>
<evidence type="ECO:0000313" key="5">
    <source>
        <dbReference type="Proteomes" id="UP001548189"/>
    </source>
</evidence>
<feature type="domain" description="Coenzyme Q-binding protein COQ10 START" evidence="3">
    <location>
        <begin position="12"/>
        <end position="135"/>
    </location>
</feature>
<dbReference type="EMBL" id="JBEVCJ010000024">
    <property type="protein sequence ID" value="MET1256604.1"/>
    <property type="molecule type" value="Genomic_DNA"/>
</dbReference>
<dbReference type="Pfam" id="PF03364">
    <property type="entry name" value="Polyketide_cyc"/>
    <property type="match status" value="1"/>
</dbReference>
<dbReference type="SUPFAM" id="SSF55961">
    <property type="entry name" value="Bet v1-like"/>
    <property type="match status" value="1"/>
</dbReference>
<evidence type="ECO:0000256" key="1">
    <source>
        <dbReference type="ARBA" id="ARBA00008918"/>
    </source>
</evidence>
<evidence type="ECO:0000259" key="3">
    <source>
        <dbReference type="Pfam" id="PF03364"/>
    </source>
</evidence>
<organism evidence="4 5">
    <name type="scientific">Aliikangiella maris</name>
    <dbReference type="NCBI Taxonomy" id="3162458"/>
    <lineage>
        <taxon>Bacteria</taxon>
        <taxon>Pseudomonadati</taxon>
        <taxon>Pseudomonadota</taxon>
        <taxon>Gammaproteobacteria</taxon>
        <taxon>Oceanospirillales</taxon>
        <taxon>Pleioneaceae</taxon>
        <taxon>Aliikangiella</taxon>
    </lineage>
</organism>